<comment type="caution">
    <text evidence="1">The sequence shown here is derived from an EMBL/GenBank/DDBJ whole genome shotgun (WGS) entry which is preliminary data.</text>
</comment>
<protein>
    <submittedName>
        <fullName evidence="1">Uncharacterized protein</fullName>
    </submittedName>
</protein>
<name>A0A0F9LCS9_9ZZZZ</name>
<reference evidence="1" key="1">
    <citation type="journal article" date="2015" name="Nature">
        <title>Complex archaea that bridge the gap between prokaryotes and eukaryotes.</title>
        <authorList>
            <person name="Spang A."/>
            <person name="Saw J.H."/>
            <person name="Jorgensen S.L."/>
            <person name="Zaremba-Niedzwiedzka K."/>
            <person name="Martijn J."/>
            <person name="Lind A.E."/>
            <person name="van Eijk R."/>
            <person name="Schleper C."/>
            <person name="Guy L."/>
            <person name="Ettema T.J."/>
        </authorList>
    </citation>
    <scope>NUCLEOTIDE SEQUENCE</scope>
</reference>
<sequence length="94" mass="10113">MVEDHEAALEVVTNLIQALNAVELTPGDEAVRSNTRRLCARVEALRGVLERADGLANAAAAFAHGGLPEISSDELRVQLNTYRVVRALFDEGDA</sequence>
<gene>
    <name evidence="1" type="ORF">LCGC14_1292790</name>
</gene>
<proteinExistence type="predicted"/>
<organism evidence="1">
    <name type="scientific">marine sediment metagenome</name>
    <dbReference type="NCBI Taxonomy" id="412755"/>
    <lineage>
        <taxon>unclassified sequences</taxon>
        <taxon>metagenomes</taxon>
        <taxon>ecological metagenomes</taxon>
    </lineage>
</organism>
<dbReference type="AlphaFoldDB" id="A0A0F9LCS9"/>
<evidence type="ECO:0000313" key="1">
    <source>
        <dbReference type="EMBL" id="KKM85066.1"/>
    </source>
</evidence>
<dbReference type="EMBL" id="LAZR01007468">
    <property type="protein sequence ID" value="KKM85066.1"/>
    <property type="molecule type" value="Genomic_DNA"/>
</dbReference>
<accession>A0A0F9LCS9</accession>